<dbReference type="PANTHER" id="PTHR42850">
    <property type="entry name" value="METALLOPHOSPHOESTERASE"/>
    <property type="match status" value="1"/>
</dbReference>
<keyword evidence="3" id="KW-1185">Reference proteome</keyword>
<dbReference type="RefSeq" id="WP_097441034.1">
    <property type="nucleotide sequence ID" value="NZ_KZ300477.1"/>
</dbReference>
<evidence type="ECO:0000313" key="2">
    <source>
        <dbReference type="EMBL" id="PCE62923.1"/>
    </source>
</evidence>
<protein>
    <submittedName>
        <fullName evidence="2">Serine/threonine protein phosphatase</fullName>
    </submittedName>
</protein>
<dbReference type="GO" id="GO:0008803">
    <property type="term" value="F:bis(5'-nucleosyl)-tetraphosphatase (symmetrical) activity"/>
    <property type="evidence" value="ECO:0007669"/>
    <property type="project" value="TreeGrafter"/>
</dbReference>
<dbReference type="AlphaFoldDB" id="A0A2A4G3C2"/>
<dbReference type="Pfam" id="PF00149">
    <property type="entry name" value="Metallophos"/>
    <property type="match status" value="1"/>
</dbReference>
<evidence type="ECO:0000259" key="1">
    <source>
        <dbReference type="Pfam" id="PF00149"/>
    </source>
</evidence>
<dbReference type="GO" id="GO:0005737">
    <property type="term" value="C:cytoplasm"/>
    <property type="evidence" value="ECO:0007669"/>
    <property type="project" value="TreeGrafter"/>
</dbReference>
<dbReference type="SUPFAM" id="SSF56300">
    <property type="entry name" value="Metallo-dependent phosphatases"/>
    <property type="match status" value="1"/>
</dbReference>
<gene>
    <name evidence="2" type="ORF">B7P33_16745</name>
</gene>
<organism evidence="2 3">
    <name type="scientific">Sediminicola luteus</name>
    <dbReference type="NCBI Taxonomy" id="319238"/>
    <lineage>
        <taxon>Bacteria</taxon>
        <taxon>Pseudomonadati</taxon>
        <taxon>Bacteroidota</taxon>
        <taxon>Flavobacteriia</taxon>
        <taxon>Flavobacteriales</taxon>
        <taxon>Flavobacteriaceae</taxon>
        <taxon>Sediminicola</taxon>
    </lineage>
</organism>
<comment type="caution">
    <text evidence="2">The sequence shown here is derived from an EMBL/GenBank/DDBJ whole genome shotgun (WGS) entry which is preliminary data.</text>
</comment>
<dbReference type="InterPro" id="IPR004843">
    <property type="entry name" value="Calcineurin-like_PHP"/>
</dbReference>
<accession>A0A2A4G3C2</accession>
<dbReference type="PRINTS" id="PR00114">
    <property type="entry name" value="STPHPHTASE"/>
</dbReference>
<dbReference type="InterPro" id="IPR006186">
    <property type="entry name" value="Ser/Thr-sp_prot-phosphatase"/>
</dbReference>
<dbReference type="PANTHER" id="PTHR42850:SF4">
    <property type="entry name" value="ZINC-DEPENDENT ENDOPOLYPHOSPHATASE"/>
    <property type="match status" value="1"/>
</dbReference>
<proteinExistence type="predicted"/>
<feature type="domain" description="Calcineurin-like phosphoesterase" evidence="1">
    <location>
        <begin position="1"/>
        <end position="189"/>
    </location>
</feature>
<dbReference type="GO" id="GO:0110154">
    <property type="term" value="P:RNA decapping"/>
    <property type="evidence" value="ECO:0007669"/>
    <property type="project" value="TreeGrafter"/>
</dbReference>
<dbReference type="GO" id="GO:0016791">
    <property type="term" value="F:phosphatase activity"/>
    <property type="evidence" value="ECO:0007669"/>
    <property type="project" value="TreeGrafter"/>
</dbReference>
<name>A0A2A4G3C2_9FLAO</name>
<sequence length="242" mass="27924">MKTFVIGDIHGGIKGLEQVLDRARPKPEDHLIFLGDYVDGWSDAVATLDFLMALRQTYRCTFLRGNHDELCADWLAGGEARKQWLIHGGQATVDAYAKTDETTRKRHLRFLTQDLENYFLDAQNRLFLHAGFTNLKGVEHEYFSKTFYWDRTLWELALSLHPELKPEDPFYPKRLLQYPEIFIGHTPLTRIGKTEPLQAASVWNLDTGAAFTGPLTLMDIDSKIFWQSDPVYTLYPNEKGRN</sequence>
<dbReference type="InterPro" id="IPR050126">
    <property type="entry name" value="Ap4A_hydrolase"/>
</dbReference>
<dbReference type="Gene3D" id="3.60.21.10">
    <property type="match status" value="1"/>
</dbReference>
<reference evidence="2 3" key="1">
    <citation type="submission" date="2017-04" db="EMBL/GenBank/DDBJ databases">
        <title>A new member of the family Flavobacteriaceae isolated from ascidians.</title>
        <authorList>
            <person name="Chen L."/>
        </authorList>
    </citation>
    <scope>NUCLEOTIDE SEQUENCE [LARGE SCALE GENOMIC DNA]</scope>
    <source>
        <strain evidence="2 3">HQA918</strain>
    </source>
</reference>
<dbReference type="EMBL" id="NBWU01000007">
    <property type="protein sequence ID" value="PCE62923.1"/>
    <property type="molecule type" value="Genomic_DNA"/>
</dbReference>
<dbReference type="InterPro" id="IPR029052">
    <property type="entry name" value="Metallo-depent_PP-like"/>
</dbReference>
<evidence type="ECO:0000313" key="3">
    <source>
        <dbReference type="Proteomes" id="UP000219559"/>
    </source>
</evidence>
<dbReference type="Proteomes" id="UP000219559">
    <property type="component" value="Unassembled WGS sequence"/>
</dbReference>
<dbReference type="OrthoDB" id="9808081at2"/>